<evidence type="ECO:0000256" key="3">
    <source>
        <dbReference type="ARBA" id="ARBA00022475"/>
    </source>
</evidence>
<evidence type="ECO:0000256" key="7">
    <source>
        <dbReference type="ARBA" id="ARBA00023136"/>
    </source>
</evidence>
<keyword evidence="11" id="KW-1185">Reference proteome</keyword>
<feature type="transmembrane region" description="Helical" evidence="8">
    <location>
        <begin position="224"/>
        <end position="243"/>
    </location>
</feature>
<evidence type="ECO:0000256" key="2">
    <source>
        <dbReference type="ARBA" id="ARBA00005745"/>
    </source>
</evidence>
<keyword evidence="4" id="KW-0997">Cell inner membrane</keyword>
<comment type="subcellular location">
    <subcellularLocation>
        <location evidence="1">Cell inner membrane</location>
        <topology evidence="1">Multi-pass membrane protein</topology>
    </subcellularLocation>
</comment>
<organism evidence="10 11">
    <name type="scientific">Halanaerobacter jeridensis</name>
    <dbReference type="NCBI Taxonomy" id="706427"/>
    <lineage>
        <taxon>Bacteria</taxon>
        <taxon>Bacillati</taxon>
        <taxon>Bacillota</taxon>
        <taxon>Clostridia</taxon>
        <taxon>Halanaerobiales</taxon>
        <taxon>Halobacteroidaceae</taxon>
        <taxon>Halanaerobacter</taxon>
    </lineage>
</organism>
<dbReference type="InterPro" id="IPR042094">
    <property type="entry name" value="T2SS_GspF_sf"/>
</dbReference>
<dbReference type="EMBL" id="JAFBDQ010000013">
    <property type="protein sequence ID" value="MBM7557521.1"/>
    <property type="molecule type" value="Genomic_DNA"/>
</dbReference>
<comment type="caution">
    <text evidence="10">The sequence shown here is derived from an EMBL/GenBank/DDBJ whole genome shotgun (WGS) entry which is preliminary data.</text>
</comment>
<dbReference type="GO" id="GO:0005886">
    <property type="term" value="C:plasma membrane"/>
    <property type="evidence" value="ECO:0007669"/>
    <property type="project" value="UniProtKB-SubCell"/>
</dbReference>
<keyword evidence="6 8" id="KW-1133">Transmembrane helix</keyword>
<dbReference type="Proteomes" id="UP000774000">
    <property type="component" value="Unassembled WGS sequence"/>
</dbReference>
<evidence type="ECO:0000256" key="4">
    <source>
        <dbReference type="ARBA" id="ARBA00022519"/>
    </source>
</evidence>
<sequence length="405" mass="45055">MAQFDYQAIDEQGQEVTGTIEALDTAEAKRKLQSQQLYVFELKVAGTKPEKEEVALKKFNLLQQQDHVLSFTKQLSNLLAAGIQLGEALEIIAQLTAASEFSGVVKEIYNSIKGGQNFAEALEEHPEYFSKAYIGMIKAGEEGGFLDLSCQRLSQDLENNKQLKSFMITSLIYPIVLIIVTILAVIVMITYVLPKFVSIYENYDSSLPYLTELLLQTSQFMTRFGLLIGLGLLLLVALIYFYYQQKRAKEKIDAWLLQIPLLGNLLSLVNVTKIARNLGTMLESGVPLLKALQFSQHVTNNAVLKKALAESSQRVKKGSNLAEALEESKVFSPLMIHMTGIGERTGKLPAMLLQLADNFEESYRGSLEKIMKIFEPVIILVMGIVIGLIVVAMLLPILNINTISL</sequence>
<evidence type="ECO:0000259" key="9">
    <source>
        <dbReference type="Pfam" id="PF00482"/>
    </source>
</evidence>
<dbReference type="InterPro" id="IPR018076">
    <property type="entry name" value="T2SS_GspF_dom"/>
</dbReference>
<feature type="transmembrane region" description="Helical" evidence="8">
    <location>
        <begin position="377"/>
        <end position="398"/>
    </location>
</feature>
<evidence type="ECO:0000256" key="5">
    <source>
        <dbReference type="ARBA" id="ARBA00022692"/>
    </source>
</evidence>
<dbReference type="Pfam" id="PF00482">
    <property type="entry name" value="T2SSF"/>
    <property type="match status" value="2"/>
</dbReference>
<evidence type="ECO:0000313" key="11">
    <source>
        <dbReference type="Proteomes" id="UP000774000"/>
    </source>
</evidence>
<dbReference type="FunFam" id="1.20.81.30:FF:000001">
    <property type="entry name" value="Type II secretion system protein F"/>
    <property type="match status" value="1"/>
</dbReference>
<name>A0A938XTM4_9FIRM</name>
<dbReference type="PANTHER" id="PTHR30012:SF0">
    <property type="entry name" value="TYPE II SECRETION SYSTEM PROTEIN F-RELATED"/>
    <property type="match status" value="1"/>
</dbReference>
<accession>A0A938XTM4</accession>
<keyword evidence="7 8" id="KW-0472">Membrane</keyword>
<feature type="domain" description="Type II secretion system protein GspF" evidence="9">
    <location>
        <begin position="275"/>
        <end position="396"/>
    </location>
</feature>
<dbReference type="PRINTS" id="PR00812">
    <property type="entry name" value="BCTERIALGSPF"/>
</dbReference>
<dbReference type="Gene3D" id="1.20.81.30">
    <property type="entry name" value="Type II secretion system (T2SS), domain F"/>
    <property type="match status" value="2"/>
</dbReference>
<evidence type="ECO:0000256" key="8">
    <source>
        <dbReference type="SAM" id="Phobius"/>
    </source>
</evidence>
<keyword evidence="5 8" id="KW-0812">Transmembrane</keyword>
<dbReference type="InterPro" id="IPR003004">
    <property type="entry name" value="GspF/PilC"/>
</dbReference>
<protein>
    <submittedName>
        <fullName evidence="10">Type II secretory pathway component PulF</fullName>
    </submittedName>
</protein>
<dbReference type="RefSeq" id="WP_204702267.1">
    <property type="nucleotide sequence ID" value="NZ_JAFBDQ010000013.1"/>
</dbReference>
<gene>
    <name evidence="10" type="ORF">JOC47_002387</name>
</gene>
<evidence type="ECO:0000256" key="6">
    <source>
        <dbReference type="ARBA" id="ARBA00022989"/>
    </source>
</evidence>
<keyword evidence="3" id="KW-1003">Cell membrane</keyword>
<feature type="transmembrane region" description="Helical" evidence="8">
    <location>
        <begin position="171"/>
        <end position="193"/>
    </location>
</feature>
<comment type="similarity">
    <text evidence="2">Belongs to the GSP F family.</text>
</comment>
<dbReference type="AlphaFoldDB" id="A0A938XTM4"/>
<reference evidence="10" key="1">
    <citation type="submission" date="2021-01" db="EMBL/GenBank/DDBJ databases">
        <title>Genomic Encyclopedia of Type Strains, Phase IV (KMG-IV): sequencing the most valuable type-strain genomes for metagenomic binning, comparative biology and taxonomic classification.</title>
        <authorList>
            <person name="Goeker M."/>
        </authorList>
    </citation>
    <scope>NUCLEOTIDE SEQUENCE</scope>
    <source>
        <strain evidence="10">DSM 23230</strain>
    </source>
</reference>
<feature type="domain" description="Type II secretion system protein GspF" evidence="9">
    <location>
        <begin position="71"/>
        <end position="194"/>
    </location>
</feature>
<dbReference type="PANTHER" id="PTHR30012">
    <property type="entry name" value="GENERAL SECRETION PATHWAY PROTEIN"/>
    <property type="match status" value="1"/>
</dbReference>
<proteinExistence type="inferred from homology"/>
<evidence type="ECO:0000313" key="10">
    <source>
        <dbReference type="EMBL" id="MBM7557521.1"/>
    </source>
</evidence>
<evidence type="ECO:0000256" key="1">
    <source>
        <dbReference type="ARBA" id="ARBA00004429"/>
    </source>
</evidence>